<organism evidence="4 5">
    <name type="scientific">Angomonas deanei</name>
    <dbReference type="NCBI Taxonomy" id="59799"/>
    <lineage>
        <taxon>Eukaryota</taxon>
        <taxon>Discoba</taxon>
        <taxon>Euglenozoa</taxon>
        <taxon>Kinetoplastea</taxon>
        <taxon>Metakinetoplastina</taxon>
        <taxon>Trypanosomatida</taxon>
        <taxon>Trypanosomatidae</taxon>
        <taxon>Strigomonadinae</taxon>
        <taxon>Angomonas</taxon>
    </lineage>
</organism>
<dbReference type="Proteomes" id="UP000515908">
    <property type="component" value="Chromosome 24"/>
</dbReference>
<dbReference type="PANTHER" id="PTHR12561:SF3">
    <property type="entry name" value="LIPOYLTRANSFERASE 1, MITOCHONDRIAL"/>
    <property type="match status" value="1"/>
</dbReference>
<evidence type="ECO:0000256" key="1">
    <source>
        <dbReference type="ARBA" id="ARBA00005085"/>
    </source>
</evidence>
<dbReference type="GO" id="GO:0017118">
    <property type="term" value="F:lipoyltransferase activity"/>
    <property type="evidence" value="ECO:0007669"/>
    <property type="project" value="TreeGrafter"/>
</dbReference>
<evidence type="ECO:0000313" key="4">
    <source>
        <dbReference type="EMBL" id="CAD2222045.1"/>
    </source>
</evidence>
<reference evidence="4 5" key="1">
    <citation type="submission" date="2020-08" db="EMBL/GenBank/DDBJ databases">
        <authorList>
            <person name="Newling K."/>
            <person name="Davey J."/>
            <person name="Forrester S."/>
        </authorList>
    </citation>
    <scope>NUCLEOTIDE SEQUENCE [LARGE SCALE GENOMIC DNA]</scope>
    <source>
        <strain evidence="5">Crithidia deanei Carvalho (ATCC PRA-265)</strain>
    </source>
</reference>
<dbReference type="InterPro" id="IPR045864">
    <property type="entry name" value="aa-tRNA-synth_II/BPL/LPL"/>
</dbReference>
<dbReference type="VEuPathDB" id="TriTrypDB:ADEAN_000958400"/>
<comment type="pathway">
    <text evidence="1">Protein modification; protein lipoylation via exogenous pathway; protein N(6)-(lipoyl)lysine from lipoate: step 2/2.</text>
</comment>
<keyword evidence="5" id="KW-1185">Reference proteome</keyword>
<dbReference type="AlphaFoldDB" id="A0A7G2CRB8"/>
<dbReference type="InterPro" id="IPR004143">
    <property type="entry name" value="BPL_LPL_catalytic"/>
</dbReference>
<feature type="domain" description="BPL/LPL catalytic" evidence="3">
    <location>
        <begin position="65"/>
        <end position="235"/>
    </location>
</feature>
<accession>A0A7G2CRB8</accession>
<dbReference type="GO" id="GO:0009249">
    <property type="term" value="P:protein lipoylation"/>
    <property type="evidence" value="ECO:0007669"/>
    <property type="project" value="InterPro"/>
</dbReference>
<dbReference type="Gene3D" id="3.30.930.10">
    <property type="entry name" value="Bira Bifunctional Protein, Domain 2"/>
    <property type="match status" value="1"/>
</dbReference>
<dbReference type="GO" id="GO:0016874">
    <property type="term" value="F:ligase activity"/>
    <property type="evidence" value="ECO:0007669"/>
    <property type="project" value="UniProtKB-KW"/>
</dbReference>
<evidence type="ECO:0000313" key="5">
    <source>
        <dbReference type="Proteomes" id="UP000515908"/>
    </source>
</evidence>
<comment type="similarity">
    <text evidence="2">Belongs to the LplA family.</text>
</comment>
<protein>
    <submittedName>
        <fullName evidence="4">Biotin/lipoate A/B protein ligase family, putative</fullName>
    </submittedName>
</protein>
<evidence type="ECO:0000259" key="3">
    <source>
        <dbReference type="PROSITE" id="PS51733"/>
    </source>
</evidence>
<dbReference type="EMBL" id="LR877168">
    <property type="protein sequence ID" value="CAD2222045.1"/>
    <property type="molecule type" value="Genomic_DNA"/>
</dbReference>
<dbReference type="PANTHER" id="PTHR12561">
    <property type="entry name" value="LIPOATE-PROTEIN LIGASE"/>
    <property type="match status" value="1"/>
</dbReference>
<dbReference type="Pfam" id="PF21948">
    <property type="entry name" value="LplA-B_cat"/>
    <property type="match status" value="1"/>
</dbReference>
<dbReference type="SUPFAM" id="SSF55681">
    <property type="entry name" value="Class II aaRS and biotin synthetases"/>
    <property type="match status" value="1"/>
</dbReference>
<evidence type="ECO:0000256" key="2">
    <source>
        <dbReference type="ARBA" id="ARBA00008242"/>
    </source>
</evidence>
<dbReference type="GO" id="GO:0005737">
    <property type="term" value="C:cytoplasm"/>
    <property type="evidence" value="ECO:0007669"/>
    <property type="project" value="TreeGrafter"/>
</dbReference>
<dbReference type="PROSITE" id="PS51733">
    <property type="entry name" value="BPL_LPL_CATALYTIC"/>
    <property type="match status" value="1"/>
</dbReference>
<name>A0A7G2CRB8_9TRYP</name>
<dbReference type="CDD" id="cd16443">
    <property type="entry name" value="LplA"/>
    <property type="match status" value="1"/>
</dbReference>
<sequence length="470" mass="52177">MFAQSRRWLTRPLQLSLSDFVQRHTATNPASLFSSQKTLCALSNSYSIFENLTAEEALLRGMHLNDGESLLLLYINDPCVVIGRNQNAFAEVSLGRAAREGVAVARRSSGGGAVYHDRGNLCLSFFTTRREYAPEKTIEVVRLGLSTLCGIDKERFTSSKRSDLFLDGHKITGSAMRVQRDIAMHHCTLLVSSDTDGMGRFLHSDGHYDALETSAVQSVRSPVTSLLSRNVLPCGEDAAMNTVTHFLAHFFEVHGTSILLHDDPHQMHVHHSFPRTEAAPPISVHLGVQEMMKGFSFVYAEGRNHLSGDTSTFEDEVRRLRSGEWLLNMPKFTTTIGTSLVELRGGLSAVAPDLSARDRQEVEEYMSALFSSTDRITVRTTVALGVVDAVYVNIAELNSFLNTMLVGCKIEPATKVRKSVSQEEWTVEGFALEMSPLISVNGDHAKQNLQLVLRAFLHCWEKKNTFRLAT</sequence>
<dbReference type="UniPathway" id="UPA00537">
    <property type="reaction ID" value="UER00595"/>
</dbReference>
<dbReference type="InterPro" id="IPR004562">
    <property type="entry name" value="LipoylTrfase_LipoateP_Ligase"/>
</dbReference>
<gene>
    <name evidence="4" type="ORF">ADEAN_000958400</name>
</gene>
<proteinExistence type="inferred from homology"/>
<keyword evidence="4" id="KW-0436">Ligase</keyword>